<dbReference type="Proteomes" id="UP001153709">
    <property type="component" value="Chromosome 4"/>
</dbReference>
<dbReference type="InterPro" id="IPR031311">
    <property type="entry name" value="CHIT_BIND_RR_consensus"/>
</dbReference>
<keyword evidence="3" id="KW-0732">Signal</keyword>
<evidence type="ECO:0000256" key="3">
    <source>
        <dbReference type="SAM" id="SignalP"/>
    </source>
</evidence>
<name>A0A9N9T3T4_DIABA</name>
<dbReference type="GO" id="GO:0042302">
    <property type="term" value="F:structural constituent of cuticle"/>
    <property type="evidence" value="ECO:0007669"/>
    <property type="project" value="UniProtKB-UniRule"/>
</dbReference>
<proteinExistence type="predicted"/>
<gene>
    <name evidence="4" type="ORF">DIABBA_LOCUS7028</name>
</gene>
<keyword evidence="5" id="KW-1185">Reference proteome</keyword>
<keyword evidence="1 2" id="KW-0193">Cuticle</keyword>
<dbReference type="EMBL" id="OU898279">
    <property type="protein sequence ID" value="CAG9833641.1"/>
    <property type="molecule type" value="Genomic_DNA"/>
</dbReference>
<evidence type="ECO:0000313" key="5">
    <source>
        <dbReference type="Proteomes" id="UP001153709"/>
    </source>
</evidence>
<dbReference type="PROSITE" id="PS00233">
    <property type="entry name" value="CHIT_BIND_RR_1"/>
    <property type="match status" value="1"/>
</dbReference>
<feature type="signal peptide" evidence="3">
    <location>
        <begin position="1"/>
        <end position="17"/>
    </location>
</feature>
<evidence type="ECO:0000256" key="1">
    <source>
        <dbReference type="ARBA" id="ARBA00022460"/>
    </source>
</evidence>
<dbReference type="InterPro" id="IPR000618">
    <property type="entry name" value="Insect_cuticle"/>
</dbReference>
<dbReference type="Pfam" id="PF00379">
    <property type="entry name" value="Chitin_bind_4"/>
    <property type="match status" value="1"/>
</dbReference>
<protein>
    <submittedName>
        <fullName evidence="4">Uncharacterized protein</fullName>
    </submittedName>
</protein>
<accession>A0A9N9T3T4</accession>
<evidence type="ECO:0000313" key="4">
    <source>
        <dbReference type="EMBL" id="CAG9833641.1"/>
    </source>
</evidence>
<reference evidence="4" key="1">
    <citation type="submission" date="2022-01" db="EMBL/GenBank/DDBJ databases">
        <authorList>
            <person name="King R."/>
        </authorList>
    </citation>
    <scope>NUCLEOTIDE SEQUENCE</scope>
</reference>
<evidence type="ECO:0000256" key="2">
    <source>
        <dbReference type="PROSITE-ProRule" id="PRU00497"/>
    </source>
</evidence>
<feature type="chain" id="PRO_5040459372" evidence="3">
    <location>
        <begin position="18"/>
        <end position="118"/>
    </location>
</feature>
<organism evidence="4 5">
    <name type="scientific">Diabrotica balteata</name>
    <name type="common">Banded cucumber beetle</name>
    <dbReference type="NCBI Taxonomy" id="107213"/>
    <lineage>
        <taxon>Eukaryota</taxon>
        <taxon>Metazoa</taxon>
        <taxon>Ecdysozoa</taxon>
        <taxon>Arthropoda</taxon>
        <taxon>Hexapoda</taxon>
        <taxon>Insecta</taxon>
        <taxon>Pterygota</taxon>
        <taxon>Neoptera</taxon>
        <taxon>Endopterygota</taxon>
        <taxon>Coleoptera</taxon>
        <taxon>Polyphaga</taxon>
        <taxon>Cucujiformia</taxon>
        <taxon>Chrysomeloidea</taxon>
        <taxon>Chrysomelidae</taxon>
        <taxon>Galerucinae</taxon>
        <taxon>Diabroticina</taxon>
        <taxon>Diabroticites</taxon>
        <taxon>Diabrotica</taxon>
    </lineage>
</organism>
<sequence length="118" mass="12845">MFKVALFVIACLAFAQARPQADSKILRFDNDVRQDGYQFGFETSDGIRREENGVFQATSDEEGILTVNGESTYPLGDGLPFYISFVADDKGYRPKYVIGQGAPGNSGAARVGVSRPLN</sequence>
<dbReference type="PROSITE" id="PS51155">
    <property type="entry name" value="CHIT_BIND_RR_2"/>
    <property type="match status" value="1"/>
</dbReference>
<dbReference type="AlphaFoldDB" id="A0A9N9T3T4"/>
<dbReference type="OrthoDB" id="6815232at2759"/>